<evidence type="ECO:0000256" key="3">
    <source>
        <dbReference type="PROSITE-ProRule" id="PRU00708"/>
    </source>
</evidence>
<dbReference type="PROSITE" id="PS51375">
    <property type="entry name" value="PPR"/>
    <property type="match status" value="13"/>
</dbReference>
<feature type="repeat" description="PPR" evidence="3">
    <location>
        <begin position="171"/>
        <end position="205"/>
    </location>
</feature>
<feature type="repeat" description="PPR" evidence="3">
    <location>
        <begin position="361"/>
        <end position="395"/>
    </location>
</feature>
<protein>
    <submittedName>
        <fullName evidence="4">Pentatricopeptide repeat-containing protein</fullName>
    </submittedName>
</protein>
<dbReference type="InterPro" id="IPR011990">
    <property type="entry name" value="TPR-like_helical_dom_sf"/>
</dbReference>
<dbReference type="Gene3D" id="1.25.40.10">
    <property type="entry name" value="Tetratricopeptide repeat domain"/>
    <property type="match status" value="5"/>
</dbReference>
<sequence length="1044" mass="116899">MALSSTTGFHRRHRCGASSGNGIYTPVSSILPSNNILLPVPPPSSRVSQGFKLHCFPSTTSMCPPARKTPDGASLFSTLKTLQSKPAEDFSDETIDSLLAGLNPKEHTILLKKQKDWRRSLHLFRRIKSKKGYFPNPIHYNVVFRTLGRSQRWDELRLCWIEMANDGVLPTNNTYATLIDVYGKAGLVKEALLWLKHMKSRGVFPDEVSINTAVQVLKDSEQFDLGERLFKGWCDGKVELDLLNSIYDGPVDSSVSSSKHFLLTELFKSGGRPPISQISSFFIRGPQKPKRAATYNTLIDLYGKAGRLKDASDAFLQMLQSGVMPDTLTFNTMINICCSHGHLLEAESLLGKMEEKRIYPDTKTFNIFMTYHSSHGEAVDVLRCYADMKEYGLHPDVVSFRIILQSLCEKKMISEVEDVIEEIMMLGSRVDEQSLPVVMKMYVAEGLLDKALVFFEKHCYGQDISSKNRASVIDLYAERGFWKEAEDVFNAKGKLGFKKDVVEYNVMIKAYGKAKMYDRALELFESMRCTGPWPDECTYNSLVQMLSGGDLPEKAREFLGQMRKSGFTPRCESFCAVLGSYCRAGLLSEAVAIYKEMAECRVEPNELIYGSLVDAFAESDRLDEAIEYYNIMEKSGLTVNRIVLTSLIKAYGKSSCWKEAQELYGKMKTLEGGPDVIASNCMLNLYAGLGMVNEAKLIFDDLRRGRRANGVSYATIMRLYKSMGMLDEAADIAQDMQQAGLLTDCASYNNVMASYVANGKLKECGELLHKMLRQKMMPNSSTFKVLFTALKKGRFPREAIFQLESSYSEGKPYARQAVVTSVFSTVGLHNFAQISCEAFANVMVELESYAYNTAIGAYGAAGEVDKALNVYMRMQDEGLQPDLVTYIHMAGCYGKGGMVEGLKRIYSLLKYGEIEPSESLFIALIKAYREAGRDDLGDLVKQERRFSIQTDTDVKEDQVPVPLAHGGMQSTELRTKGNRFDIFLGLAVHGSVWFGSAQNREPNHIGSVLNIWNQNRTEYFSLRTRTVFSVPVRFRFGSGSSSGS</sequence>
<feature type="repeat" description="PPR" evidence="3">
    <location>
        <begin position="136"/>
        <end position="170"/>
    </location>
</feature>
<name>A0AAP0GC45_9ASPA</name>
<feature type="repeat" description="PPR" evidence="3">
    <location>
        <begin position="570"/>
        <end position="604"/>
    </location>
</feature>
<comment type="caution">
    <text evidence="4">The sequence shown here is derived from an EMBL/GenBank/DDBJ whole genome shotgun (WGS) entry which is preliminary data.</text>
</comment>
<comment type="similarity">
    <text evidence="1">Belongs to the PPR family. P subfamily.</text>
</comment>
<feature type="repeat" description="PPR" evidence="3">
    <location>
        <begin position="605"/>
        <end position="639"/>
    </location>
</feature>
<dbReference type="EMBL" id="JBBWWQ010000003">
    <property type="protein sequence ID" value="KAK8951114.1"/>
    <property type="molecule type" value="Genomic_DNA"/>
</dbReference>
<reference evidence="4 5" key="1">
    <citation type="journal article" date="2022" name="Nat. Plants">
        <title>Genomes of leafy and leafless Platanthera orchids illuminate the evolution of mycoheterotrophy.</title>
        <authorList>
            <person name="Li M.H."/>
            <person name="Liu K.W."/>
            <person name="Li Z."/>
            <person name="Lu H.C."/>
            <person name="Ye Q.L."/>
            <person name="Zhang D."/>
            <person name="Wang J.Y."/>
            <person name="Li Y.F."/>
            <person name="Zhong Z.M."/>
            <person name="Liu X."/>
            <person name="Yu X."/>
            <person name="Liu D.K."/>
            <person name="Tu X.D."/>
            <person name="Liu B."/>
            <person name="Hao Y."/>
            <person name="Liao X.Y."/>
            <person name="Jiang Y.T."/>
            <person name="Sun W.H."/>
            <person name="Chen J."/>
            <person name="Chen Y.Q."/>
            <person name="Ai Y."/>
            <person name="Zhai J.W."/>
            <person name="Wu S.S."/>
            <person name="Zhou Z."/>
            <person name="Hsiao Y.Y."/>
            <person name="Wu W.L."/>
            <person name="Chen Y.Y."/>
            <person name="Lin Y.F."/>
            <person name="Hsu J.L."/>
            <person name="Li C.Y."/>
            <person name="Wang Z.W."/>
            <person name="Zhao X."/>
            <person name="Zhong W.Y."/>
            <person name="Ma X.K."/>
            <person name="Ma L."/>
            <person name="Huang J."/>
            <person name="Chen G.Z."/>
            <person name="Huang M.Z."/>
            <person name="Huang L."/>
            <person name="Peng D.H."/>
            <person name="Luo Y.B."/>
            <person name="Zou S.Q."/>
            <person name="Chen S.P."/>
            <person name="Lan S."/>
            <person name="Tsai W.C."/>
            <person name="Van de Peer Y."/>
            <person name="Liu Z.J."/>
        </authorList>
    </citation>
    <scope>NUCLEOTIDE SEQUENCE [LARGE SCALE GENOMIC DNA]</scope>
    <source>
        <strain evidence="4">Lor287</strain>
    </source>
</reference>
<evidence type="ECO:0000256" key="2">
    <source>
        <dbReference type="ARBA" id="ARBA00022737"/>
    </source>
</evidence>
<feature type="repeat" description="PPR" evidence="3">
    <location>
        <begin position="709"/>
        <end position="743"/>
    </location>
</feature>
<organism evidence="4 5">
    <name type="scientific">Platanthera zijinensis</name>
    <dbReference type="NCBI Taxonomy" id="2320716"/>
    <lineage>
        <taxon>Eukaryota</taxon>
        <taxon>Viridiplantae</taxon>
        <taxon>Streptophyta</taxon>
        <taxon>Embryophyta</taxon>
        <taxon>Tracheophyta</taxon>
        <taxon>Spermatophyta</taxon>
        <taxon>Magnoliopsida</taxon>
        <taxon>Liliopsida</taxon>
        <taxon>Asparagales</taxon>
        <taxon>Orchidaceae</taxon>
        <taxon>Orchidoideae</taxon>
        <taxon>Orchideae</taxon>
        <taxon>Orchidinae</taxon>
        <taxon>Platanthera</taxon>
    </lineage>
</organism>
<dbReference type="InterPro" id="IPR002885">
    <property type="entry name" value="PPR_rpt"/>
</dbReference>
<feature type="repeat" description="PPR" evidence="3">
    <location>
        <begin position="744"/>
        <end position="778"/>
    </location>
</feature>
<dbReference type="PANTHER" id="PTHR46128">
    <property type="entry name" value="MITOCHONDRIAL GROUP I INTRON SPLICING FACTOR CCM1"/>
    <property type="match status" value="1"/>
</dbReference>
<feature type="repeat" description="PPR" evidence="3">
    <location>
        <begin position="847"/>
        <end position="881"/>
    </location>
</feature>
<keyword evidence="5" id="KW-1185">Reference proteome</keyword>
<evidence type="ECO:0000313" key="5">
    <source>
        <dbReference type="Proteomes" id="UP001418222"/>
    </source>
</evidence>
<feature type="repeat" description="PPR" evidence="3">
    <location>
        <begin position="640"/>
        <end position="674"/>
    </location>
</feature>
<dbReference type="Proteomes" id="UP001418222">
    <property type="component" value="Unassembled WGS sequence"/>
</dbReference>
<dbReference type="AlphaFoldDB" id="A0AAP0GC45"/>
<dbReference type="InterPro" id="IPR050872">
    <property type="entry name" value="PPR_P_subfamily"/>
</dbReference>
<dbReference type="SUPFAM" id="SSF48452">
    <property type="entry name" value="TPR-like"/>
    <property type="match status" value="1"/>
</dbReference>
<feature type="repeat" description="PPR" evidence="3">
    <location>
        <begin position="535"/>
        <end position="569"/>
    </location>
</feature>
<dbReference type="NCBIfam" id="TIGR00756">
    <property type="entry name" value="PPR"/>
    <property type="match status" value="10"/>
</dbReference>
<feature type="repeat" description="PPR" evidence="3">
    <location>
        <begin position="326"/>
        <end position="360"/>
    </location>
</feature>
<feature type="repeat" description="PPR" evidence="3">
    <location>
        <begin position="500"/>
        <end position="534"/>
    </location>
</feature>
<proteinExistence type="inferred from homology"/>
<gene>
    <name evidence="4" type="ORF">KSP39_PZI003357</name>
</gene>
<feature type="repeat" description="PPR" evidence="3">
    <location>
        <begin position="291"/>
        <end position="325"/>
    </location>
</feature>
<accession>A0AAP0GC45</accession>
<dbReference type="Pfam" id="PF01535">
    <property type="entry name" value="PPR"/>
    <property type="match status" value="7"/>
</dbReference>
<dbReference type="Pfam" id="PF13041">
    <property type="entry name" value="PPR_2"/>
    <property type="match status" value="5"/>
</dbReference>
<evidence type="ECO:0000256" key="1">
    <source>
        <dbReference type="ARBA" id="ARBA00007626"/>
    </source>
</evidence>
<keyword evidence="2" id="KW-0677">Repeat</keyword>
<evidence type="ECO:0000313" key="4">
    <source>
        <dbReference type="EMBL" id="KAK8951114.1"/>
    </source>
</evidence>
<dbReference type="PANTHER" id="PTHR46128:SF211">
    <property type="entry name" value="PENTACOTRIPEPTIDE-REPEAT REGION OF PRORP DOMAIN-CONTAINING PROTEIN"/>
    <property type="match status" value="1"/>
</dbReference>